<organism evidence="6 7">
    <name type="scientific">Phytophthora megakarya</name>
    <dbReference type="NCBI Taxonomy" id="4795"/>
    <lineage>
        <taxon>Eukaryota</taxon>
        <taxon>Sar</taxon>
        <taxon>Stramenopiles</taxon>
        <taxon>Oomycota</taxon>
        <taxon>Peronosporomycetes</taxon>
        <taxon>Peronosporales</taxon>
        <taxon>Peronosporaceae</taxon>
        <taxon>Phytophthora</taxon>
    </lineage>
</organism>
<reference evidence="7" key="1">
    <citation type="submission" date="2017-03" db="EMBL/GenBank/DDBJ databases">
        <title>Phytopthora megakarya and P. palmivora, two closely related causual agents of cacao black pod achieved similar genome size and gene model numbers by different mechanisms.</title>
        <authorList>
            <person name="Ali S."/>
            <person name="Shao J."/>
            <person name="Larry D.J."/>
            <person name="Kronmiller B."/>
            <person name="Shen D."/>
            <person name="Strem M.D."/>
            <person name="Melnick R.L."/>
            <person name="Guiltinan M.J."/>
            <person name="Tyler B.M."/>
            <person name="Meinhardt L.W."/>
            <person name="Bailey B.A."/>
        </authorList>
    </citation>
    <scope>NUCLEOTIDE SEQUENCE [LARGE SCALE GENOMIC DNA]</scope>
    <source>
        <strain evidence="7">zdho120</strain>
    </source>
</reference>
<keyword evidence="3 5" id="KW-0964">Secreted</keyword>
<comment type="caution">
    <text evidence="6">The sequence shown here is derived from an EMBL/GenBank/DDBJ whole genome shotgun (WGS) entry which is preliminary data.</text>
</comment>
<evidence type="ECO:0000256" key="1">
    <source>
        <dbReference type="ARBA" id="ARBA00004613"/>
    </source>
</evidence>
<keyword evidence="4 5" id="KW-0732">Signal</keyword>
<accession>A0A225WML1</accession>
<name>A0A225WML1_9STRA</name>
<dbReference type="Pfam" id="PF16810">
    <property type="entry name" value="RXLR"/>
    <property type="match status" value="1"/>
</dbReference>
<dbReference type="AlphaFoldDB" id="A0A225WML1"/>
<comment type="function">
    <text evidence="5">Effector that suppresses plant defense responses during pathogen infection.</text>
</comment>
<dbReference type="EMBL" id="NBNE01000524">
    <property type="protein sequence ID" value="OWZ18875.1"/>
    <property type="molecule type" value="Genomic_DNA"/>
</dbReference>
<dbReference type="Proteomes" id="UP000198211">
    <property type="component" value="Unassembled WGS sequence"/>
</dbReference>
<feature type="chain" id="PRO_5044992205" description="RxLR effector protein" evidence="5">
    <location>
        <begin position="25"/>
        <end position="146"/>
    </location>
</feature>
<evidence type="ECO:0000256" key="2">
    <source>
        <dbReference type="ARBA" id="ARBA00010400"/>
    </source>
</evidence>
<gene>
    <name evidence="6" type="ORF">PHMEG_0006970</name>
</gene>
<comment type="subcellular location">
    <subcellularLocation>
        <location evidence="1 5">Secreted</location>
    </subcellularLocation>
</comment>
<proteinExistence type="inferred from homology"/>
<comment type="similarity">
    <text evidence="2 5">Belongs to the RxLR effector family.</text>
</comment>
<sequence length="146" mass="17056">MGRFFTWVVLASALLITYEALTTAEYTNDKLISAELVPVPRLVGEQNDSNNRHLRTSQTIDENAEERALPKLNLLTKAKNFAATKLKFPKPVQFQIWLKAKWDPKRLYQHFGFTGKPLEWVEKQPNFAVYLEYSKFWNSKGGRYMR</sequence>
<dbReference type="OrthoDB" id="120194at2759"/>
<evidence type="ECO:0000313" key="7">
    <source>
        <dbReference type="Proteomes" id="UP000198211"/>
    </source>
</evidence>
<evidence type="ECO:0000313" key="6">
    <source>
        <dbReference type="EMBL" id="OWZ18875.1"/>
    </source>
</evidence>
<keyword evidence="7" id="KW-1185">Reference proteome</keyword>
<evidence type="ECO:0000256" key="5">
    <source>
        <dbReference type="RuleBase" id="RU367124"/>
    </source>
</evidence>
<feature type="signal peptide" evidence="5">
    <location>
        <begin position="1"/>
        <end position="24"/>
    </location>
</feature>
<evidence type="ECO:0000256" key="3">
    <source>
        <dbReference type="ARBA" id="ARBA00022525"/>
    </source>
</evidence>
<dbReference type="InterPro" id="IPR031825">
    <property type="entry name" value="RXLR"/>
</dbReference>
<protein>
    <recommendedName>
        <fullName evidence="5">RxLR effector protein</fullName>
    </recommendedName>
</protein>
<evidence type="ECO:0000256" key="4">
    <source>
        <dbReference type="ARBA" id="ARBA00022729"/>
    </source>
</evidence>
<comment type="domain">
    <text evidence="5">The RxLR-dEER motif acts to carry the protein into the host cell cytoplasm through binding to cell surface phosphatidylinositol-3-phosphate.</text>
</comment>